<name>A0A840SGJ6_9SPIR</name>
<dbReference type="InterPro" id="IPR027417">
    <property type="entry name" value="P-loop_NTPase"/>
</dbReference>
<evidence type="ECO:0000256" key="2">
    <source>
        <dbReference type="ARBA" id="ARBA00022741"/>
    </source>
</evidence>
<sequence>MGRDAVADMRRRRLRRLKKMNNSSITYTKDEPYAICFYLYNLFEEKSNSNVINDNDEAIKVFLEHTENLNKTERLKVVLKKEIHNLEKQNKLKRFTTPPSEEMCFEDADIPYEYEQDKKVERAMRHSDRADEITIDLHRVLYCSEKPVFSSIINTVIFGKEDDISLSSSMNLSKKQKEAVFDVSKTRFLIDNVNLSENEARYILLECRLDTNEDLRCLSRSCQNELHNSIPELLGITKKELTYMLRSDQKLKSFGFIDDEGNYDSSLNECIESQSIEPYFSDLLKTFDCSNAYSLNSFSVKQESLEICSDLLNGKNPVSILFYGKPGSGKTELAKSLCRQTGKQIYIFKNEAETNERSNVLGRLVCLLSMERKDSILIVDEADSLLRTMDFSFFGMSPSKTKGTVNKMLENNRDKVIYIINHQHQIDDSTRRRFTFSIRFEAMPKTMMKNIAEQKLKDMDITENTKAELVSMLDKYHLTGQSVENIVKTIDAMECKDEDTLLKKADIVMKENSLLLNGKKKKMRDKVKAEYDLRVLNASMDPNEIVSMVQNAAKYAEKNKNTENGIRMLFYGLSGTGKTELARYIAEQLGKEIILRRPSDILSPYVGQDEQHIREAFEEAEQNDAILLFDEADTFFYDRNQAQRTWERSLVNEFLTQMEEFTGILICTTNLRNIMDPAMQRRFHMFVEFKPMKFDGIKIMLEKYFPSFHLSNKEIEELEDCESVTPGDFGALSSRIRFMNPDDVNSAYILDELKKLQEEKKKQWKDEGNSNNGKIGFVV</sequence>
<dbReference type="AlphaFoldDB" id="A0A840SGJ6"/>
<keyword evidence="3" id="KW-0067">ATP-binding</keyword>
<dbReference type="InterPro" id="IPR050221">
    <property type="entry name" value="26S_Proteasome_ATPase"/>
</dbReference>
<evidence type="ECO:0000256" key="3">
    <source>
        <dbReference type="ARBA" id="ARBA00022840"/>
    </source>
</evidence>
<gene>
    <name evidence="5" type="ORF">HNP77_002214</name>
</gene>
<dbReference type="Proteomes" id="UP000578697">
    <property type="component" value="Unassembled WGS sequence"/>
</dbReference>
<evidence type="ECO:0000313" key="5">
    <source>
        <dbReference type="EMBL" id="MBB5219825.1"/>
    </source>
</evidence>
<comment type="caution">
    <text evidence="5">The sequence shown here is derived from an EMBL/GenBank/DDBJ whole genome shotgun (WGS) entry which is preliminary data.</text>
</comment>
<proteinExistence type="inferred from homology"/>
<feature type="domain" description="AAA+ ATPase" evidence="4">
    <location>
        <begin position="564"/>
        <end position="693"/>
    </location>
</feature>
<dbReference type="Pfam" id="PF00004">
    <property type="entry name" value="AAA"/>
    <property type="match status" value="2"/>
</dbReference>
<dbReference type="InterPro" id="IPR003959">
    <property type="entry name" value="ATPase_AAA_core"/>
</dbReference>
<dbReference type="GO" id="GO:0016887">
    <property type="term" value="F:ATP hydrolysis activity"/>
    <property type="evidence" value="ECO:0007669"/>
    <property type="project" value="InterPro"/>
</dbReference>
<reference evidence="5 6" key="1">
    <citation type="submission" date="2020-08" db="EMBL/GenBank/DDBJ databases">
        <title>Genomic Encyclopedia of Type Strains, Phase IV (KMG-IV): sequencing the most valuable type-strain genomes for metagenomic binning, comparative biology and taxonomic classification.</title>
        <authorList>
            <person name="Goeker M."/>
        </authorList>
    </citation>
    <scope>NUCLEOTIDE SEQUENCE [LARGE SCALE GENOMIC DNA]</scope>
    <source>
        <strain evidence="5 6">DSM 103679</strain>
    </source>
</reference>
<dbReference type="RefSeq" id="WP_184653321.1">
    <property type="nucleotide sequence ID" value="NZ_JACHFR010000004.1"/>
</dbReference>
<feature type="domain" description="AAA+ ATPase" evidence="4">
    <location>
        <begin position="316"/>
        <end position="444"/>
    </location>
</feature>
<dbReference type="Gene3D" id="3.40.50.300">
    <property type="entry name" value="P-loop containing nucleotide triphosphate hydrolases"/>
    <property type="match status" value="2"/>
</dbReference>
<dbReference type="InterPro" id="IPR003593">
    <property type="entry name" value="AAA+_ATPase"/>
</dbReference>
<evidence type="ECO:0000259" key="4">
    <source>
        <dbReference type="SMART" id="SM00382"/>
    </source>
</evidence>
<dbReference type="GO" id="GO:0005524">
    <property type="term" value="F:ATP binding"/>
    <property type="evidence" value="ECO:0007669"/>
    <property type="project" value="UniProtKB-KW"/>
</dbReference>
<keyword evidence="6" id="KW-1185">Reference proteome</keyword>
<dbReference type="EMBL" id="JACHFR010000004">
    <property type="protein sequence ID" value="MBB5219825.1"/>
    <property type="molecule type" value="Genomic_DNA"/>
</dbReference>
<dbReference type="CDD" id="cd19481">
    <property type="entry name" value="RecA-like_protease"/>
    <property type="match status" value="1"/>
</dbReference>
<accession>A0A840SGJ6</accession>
<evidence type="ECO:0000256" key="1">
    <source>
        <dbReference type="ARBA" id="ARBA00006914"/>
    </source>
</evidence>
<protein>
    <submittedName>
        <fullName evidence="5">SpoVK/Ycf46/Vps4 family AAA+-type ATPase</fullName>
    </submittedName>
</protein>
<evidence type="ECO:0000313" key="6">
    <source>
        <dbReference type="Proteomes" id="UP000578697"/>
    </source>
</evidence>
<organism evidence="5 6">
    <name type="scientific">Treponema rectale</name>
    <dbReference type="NCBI Taxonomy" id="744512"/>
    <lineage>
        <taxon>Bacteria</taxon>
        <taxon>Pseudomonadati</taxon>
        <taxon>Spirochaetota</taxon>
        <taxon>Spirochaetia</taxon>
        <taxon>Spirochaetales</taxon>
        <taxon>Treponemataceae</taxon>
        <taxon>Treponema</taxon>
    </lineage>
</organism>
<dbReference type="SUPFAM" id="SSF52540">
    <property type="entry name" value="P-loop containing nucleoside triphosphate hydrolases"/>
    <property type="match status" value="2"/>
</dbReference>
<dbReference type="PANTHER" id="PTHR23073">
    <property type="entry name" value="26S PROTEASOME REGULATORY SUBUNIT"/>
    <property type="match status" value="1"/>
</dbReference>
<dbReference type="SMART" id="SM00382">
    <property type="entry name" value="AAA"/>
    <property type="match status" value="2"/>
</dbReference>
<keyword evidence="2" id="KW-0547">Nucleotide-binding</keyword>
<comment type="similarity">
    <text evidence="1">Belongs to the AAA ATPase family.</text>
</comment>